<evidence type="ECO:0000313" key="3">
    <source>
        <dbReference type="Proteomes" id="UP001303046"/>
    </source>
</evidence>
<feature type="compositionally biased region" description="Polar residues" evidence="1">
    <location>
        <begin position="42"/>
        <end position="54"/>
    </location>
</feature>
<feature type="compositionally biased region" description="Basic and acidic residues" evidence="1">
    <location>
        <begin position="167"/>
        <end position="187"/>
    </location>
</feature>
<dbReference type="EMBL" id="JAVFWL010000001">
    <property type="protein sequence ID" value="KAK6730604.1"/>
    <property type="molecule type" value="Genomic_DNA"/>
</dbReference>
<organism evidence="2 3">
    <name type="scientific">Necator americanus</name>
    <name type="common">Human hookworm</name>
    <dbReference type="NCBI Taxonomy" id="51031"/>
    <lineage>
        <taxon>Eukaryota</taxon>
        <taxon>Metazoa</taxon>
        <taxon>Ecdysozoa</taxon>
        <taxon>Nematoda</taxon>
        <taxon>Chromadorea</taxon>
        <taxon>Rhabditida</taxon>
        <taxon>Rhabditina</taxon>
        <taxon>Rhabditomorpha</taxon>
        <taxon>Strongyloidea</taxon>
        <taxon>Ancylostomatidae</taxon>
        <taxon>Bunostominae</taxon>
        <taxon>Necator</taxon>
    </lineage>
</organism>
<protein>
    <submittedName>
        <fullName evidence="2">Uncharacterized protein</fullName>
    </submittedName>
</protein>
<feature type="region of interest" description="Disordered" evidence="1">
    <location>
        <begin position="41"/>
        <end position="106"/>
    </location>
</feature>
<keyword evidence="3" id="KW-1185">Reference proteome</keyword>
<feature type="region of interest" description="Disordered" evidence="1">
    <location>
        <begin position="166"/>
        <end position="187"/>
    </location>
</feature>
<gene>
    <name evidence="2" type="primary">Necator_chrI.g3336</name>
    <name evidence="2" type="ORF">RB195_007207</name>
</gene>
<evidence type="ECO:0000256" key="1">
    <source>
        <dbReference type="SAM" id="MobiDB-lite"/>
    </source>
</evidence>
<evidence type="ECO:0000313" key="2">
    <source>
        <dbReference type="EMBL" id="KAK6730604.1"/>
    </source>
</evidence>
<sequence length="187" mass="21017">METAEDYNRDRLHDELYTLTPNTPSQQAIIVGIDANAKMGLKQQSDKGSSTPSAYASRDNPIDVGRAAKAEDEDSCTSARLRSDEEHYGPRNGSPTSTDMAGLKNEECRKKFRQRVSDAAKKKLPVLASREKLAFASAKTVSAYNSVCVAGDLTQEKRLRRKLHRQLNRDRDRENEWTSRAKEFEVP</sequence>
<accession>A0ABR1BZ73</accession>
<proteinExistence type="predicted"/>
<reference evidence="2 3" key="1">
    <citation type="submission" date="2023-08" db="EMBL/GenBank/DDBJ databases">
        <title>A Necator americanus chromosomal reference genome.</title>
        <authorList>
            <person name="Ilik V."/>
            <person name="Petrzelkova K.J."/>
            <person name="Pardy F."/>
            <person name="Fuh T."/>
            <person name="Niatou-Singa F.S."/>
            <person name="Gouil Q."/>
            <person name="Baker L."/>
            <person name="Ritchie M.E."/>
            <person name="Jex A.R."/>
            <person name="Gazzola D."/>
            <person name="Li H."/>
            <person name="Toshio Fujiwara R."/>
            <person name="Zhan B."/>
            <person name="Aroian R.V."/>
            <person name="Pafco B."/>
            <person name="Schwarz E.M."/>
        </authorList>
    </citation>
    <scope>NUCLEOTIDE SEQUENCE [LARGE SCALE GENOMIC DNA]</scope>
    <source>
        <strain evidence="2 3">Aroian</strain>
        <tissue evidence="2">Whole animal</tissue>
    </source>
</reference>
<comment type="caution">
    <text evidence="2">The sequence shown here is derived from an EMBL/GenBank/DDBJ whole genome shotgun (WGS) entry which is preliminary data.</text>
</comment>
<dbReference type="Proteomes" id="UP001303046">
    <property type="component" value="Unassembled WGS sequence"/>
</dbReference>
<name>A0ABR1BZ73_NECAM</name>